<reference evidence="4" key="1">
    <citation type="submission" date="2020-07" db="EMBL/GenBank/DDBJ databases">
        <title>Vallitalea pronyensis genome.</title>
        <authorList>
            <person name="Postec A."/>
        </authorList>
    </citation>
    <scope>NUCLEOTIDE SEQUENCE</scope>
    <source>
        <strain evidence="4">FatNI3</strain>
    </source>
</reference>
<keyword evidence="2" id="KW-0813">Transport</keyword>
<gene>
    <name evidence="4" type="ORF">HZI73_21660</name>
</gene>
<dbReference type="Gene3D" id="1.20.5.620">
    <property type="entry name" value="F1F0 ATP synthase subunit B, membrane domain"/>
    <property type="match status" value="1"/>
</dbReference>
<dbReference type="RefSeq" id="WP_212695441.1">
    <property type="nucleotide sequence ID" value="NZ_CP058649.1"/>
</dbReference>
<dbReference type="InterPro" id="IPR002842">
    <property type="entry name" value="ATPase_V1_Esu"/>
</dbReference>
<dbReference type="Pfam" id="PF01991">
    <property type="entry name" value="vATP-synt_E"/>
    <property type="match status" value="1"/>
</dbReference>
<keyword evidence="3" id="KW-0406">Ion transport</keyword>
<organism evidence="4 5">
    <name type="scientific">Vallitalea pronyensis</name>
    <dbReference type="NCBI Taxonomy" id="1348613"/>
    <lineage>
        <taxon>Bacteria</taxon>
        <taxon>Bacillati</taxon>
        <taxon>Bacillota</taxon>
        <taxon>Clostridia</taxon>
        <taxon>Lachnospirales</taxon>
        <taxon>Vallitaleaceae</taxon>
        <taxon>Vallitalea</taxon>
    </lineage>
</organism>
<dbReference type="EMBL" id="CP058649">
    <property type="protein sequence ID" value="QUI24746.1"/>
    <property type="molecule type" value="Genomic_DNA"/>
</dbReference>
<comment type="similarity">
    <text evidence="1">Belongs to the V-ATPase E subunit family.</text>
</comment>
<evidence type="ECO:0000256" key="3">
    <source>
        <dbReference type="ARBA" id="ARBA00023065"/>
    </source>
</evidence>
<dbReference type="AlphaFoldDB" id="A0A8J8SIM1"/>
<dbReference type="SUPFAM" id="SSF160527">
    <property type="entry name" value="V-type ATPase subunit E-like"/>
    <property type="match status" value="1"/>
</dbReference>
<proteinExistence type="inferred from homology"/>
<evidence type="ECO:0000313" key="5">
    <source>
        <dbReference type="Proteomes" id="UP000683246"/>
    </source>
</evidence>
<accession>A0A8J8SIM1</accession>
<keyword evidence="5" id="KW-1185">Reference proteome</keyword>
<protein>
    <submittedName>
        <fullName evidence="4">Uncharacterized protein</fullName>
    </submittedName>
</protein>
<sequence>MMRIVDEKIDKFAHDIMNDVNKQRNKVMEQTEKELEAIYEEKELKYLSEAYEIIQNGLKSIHQEKNEILSRAIMTSKREILKARNDMIKEIFADAEKDLIAHTKNESYYSELCQLIEKGIQEIGDGNLKIYIAYTDKVHVHALEKTFNHDIVVEDKHEKMIGGYKLFNQSKNIFLDNSFYTKLYGQKESFLHHCKLEIE</sequence>
<dbReference type="KEGG" id="vpy:HZI73_21660"/>
<dbReference type="GO" id="GO:0033178">
    <property type="term" value="C:proton-transporting two-sector ATPase complex, catalytic domain"/>
    <property type="evidence" value="ECO:0007669"/>
    <property type="project" value="InterPro"/>
</dbReference>
<evidence type="ECO:0000256" key="1">
    <source>
        <dbReference type="ARBA" id="ARBA00005901"/>
    </source>
</evidence>
<name>A0A8J8SIM1_9FIRM</name>
<dbReference type="Proteomes" id="UP000683246">
    <property type="component" value="Chromosome"/>
</dbReference>
<dbReference type="GO" id="GO:0046961">
    <property type="term" value="F:proton-transporting ATPase activity, rotational mechanism"/>
    <property type="evidence" value="ECO:0007669"/>
    <property type="project" value="InterPro"/>
</dbReference>
<evidence type="ECO:0000313" key="4">
    <source>
        <dbReference type="EMBL" id="QUI24746.1"/>
    </source>
</evidence>
<evidence type="ECO:0000256" key="2">
    <source>
        <dbReference type="ARBA" id="ARBA00022448"/>
    </source>
</evidence>